<feature type="compositionally biased region" description="Basic and acidic residues" evidence="2">
    <location>
        <begin position="231"/>
        <end position="270"/>
    </location>
</feature>
<feature type="compositionally biased region" description="Polar residues" evidence="2">
    <location>
        <begin position="271"/>
        <end position="284"/>
    </location>
</feature>
<dbReference type="GeneID" id="27311982"/>
<dbReference type="HOGENOM" id="CLU_937504_0_0_1"/>
<reference evidence="3 4" key="1">
    <citation type="submission" date="2015-01" db="EMBL/GenBank/DDBJ databases">
        <title>The Genome Sequence of Ochroconis gallopava CBS43764.</title>
        <authorList>
            <consortium name="The Broad Institute Genomics Platform"/>
            <person name="Cuomo C."/>
            <person name="de Hoog S."/>
            <person name="Gorbushina A."/>
            <person name="Stielow B."/>
            <person name="Teixiera M."/>
            <person name="Abouelleil A."/>
            <person name="Chapman S.B."/>
            <person name="Priest M."/>
            <person name="Young S.K."/>
            <person name="Wortman J."/>
            <person name="Nusbaum C."/>
            <person name="Birren B."/>
        </authorList>
    </citation>
    <scope>NUCLEOTIDE SEQUENCE [LARGE SCALE GENOMIC DNA]</scope>
    <source>
        <strain evidence="3 4">CBS 43764</strain>
    </source>
</reference>
<feature type="region of interest" description="Disordered" evidence="2">
    <location>
        <begin position="229"/>
        <end position="297"/>
    </location>
</feature>
<dbReference type="EMBL" id="KN847539">
    <property type="protein sequence ID" value="KIW04825.1"/>
    <property type="molecule type" value="Genomic_DNA"/>
</dbReference>
<dbReference type="OrthoDB" id="10529457at2759"/>
<dbReference type="VEuPathDB" id="FungiDB:PV09_04009"/>
<evidence type="ECO:0000256" key="2">
    <source>
        <dbReference type="SAM" id="MobiDB-lite"/>
    </source>
</evidence>
<evidence type="ECO:0000313" key="3">
    <source>
        <dbReference type="EMBL" id="KIW04825.1"/>
    </source>
</evidence>
<sequence>MAPRSKGVISDSEPTRSSGKKNARRPTSPAAQCACQNANLLKPKRKAKSKTPMSQEEIAAQIAARIAQLSVSPNDAHLQPSVKVKSIAELRSTKIARLTTQIAANEAEIARLEREYALAKERLDRETKALEFHKDPTVNPSSDPARSNAVPRAQSKETLAMMEDARAKLETVADRAQNLLSRFKDGEINEYAAMRELKDLLESAKDGGCDVAGLCRMVAASDFKSPTNLGDMDRRVEPARKRKVQDVKVEEMNARVTQEKRKIESRREAQDTQAAPSVSNTTDMATLGPVKTSLSQQ</sequence>
<dbReference type="RefSeq" id="XP_016214694.1">
    <property type="nucleotide sequence ID" value="XM_016357290.1"/>
</dbReference>
<accession>A0A0D2AED8</accession>
<dbReference type="AlphaFoldDB" id="A0A0D2AED8"/>
<dbReference type="Proteomes" id="UP000053259">
    <property type="component" value="Unassembled WGS sequence"/>
</dbReference>
<dbReference type="InParanoid" id="A0A0D2AED8"/>
<proteinExistence type="predicted"/>
<feature type="region of interest" description="Disordered" evidence="2">
    <location>
        <begin position="1"/>
        <end position="56"/>
    </location>
</feature>
<feature type="region of interest" description="Disordered" evidence="2">
    <location>
        <begin position="130"/>
        <end position="153"/>
    </location>
</feature>
<keyword evidence="4" id="KW-1185">Reference proteome</keyword>
<name>A0A0D2AED8_9PEZI</name>
<gene>
    <name evidence="3" type="ORF">PV09_04009</name>
</gene>
<evidence type="ECO:0000256" key="1">
    <source>
        <dbReference type="SAM" id="Coils"/>
    </source>
</evidence>
<keyword evidence="1" id="KW-0175">Coiled coil</keyword>
<protein>
    <submittedName>
        <fullName evidence="3">Uncharacterized protein</fullName>
    </submittedName>
</protein>
<evidence type="ECO:0000313" key="4">
    <source>
        <dbReference type="Proteomes" id="UP000053259"/>
    </source>
</evidence>
<feature type="coiled-coil region" evidence="1">
    <location>
        <begin position="95"/>
        <end position="129"/>
    </location>
</feature>
<organism evidence="3 4">
    <name type="scientific">Verruconis gallopava</name>
    <dbReference type="NCBI Taxonomy" id="253628"/>
    <lineage>
        <taxon>Eukaryota</taxon>
        <taxon>Fungi</taxon>
        <taxon>Dikarya</taxon>
        <taxon>Ascomycota</taxon>
        <taxon>Pezizomycotina</taxon>
        <taxon>Dothideomycetes</taxon>
        <taxon>Pleosporomycetidae</taxon>
        <taxon>Venturiales</taxon>
        <taxon>Sympoventuriaceae</taxon>
        <taxon>Verruconis</taxon>
    </lineage>
</organism>